<dbReference type="RefSeq" id="WP_167170290.1">
    <property type="nucleotide sequence ID" value="NZ_JAAOYM010000001.1"/>
</dbReference>
<evidence type="ECO:0000313" key="2">
    <source>
        <dbReference type="Proteomes" id="UP000545493"/>
    </source>
</evidence>
<dbReference type="AlphaFoldDB" id="A0A7X5ZR14"/>
<protein>
    <recommendedName>
        <fullName evidence="3">Sulfotransferase family protein</fullName>
    </recommendedName>
</protein>
<name>A0A7X5ZR14_9PSEU</name>
<sequence>MTHRSQRVYVHIGLPKTGTTSLQALLWHHREALAADGVLYPGADDTAQHKAAIDVHPQRFPQWNEPGVKGSWDWLVEQVRAWQGTSLISSELLAPASPEEAQRVLSALSFAEIHVVCTVRDFARQVPSVWQENIKTRDATTLEDFLAHLRGGELTDISRPFWDFQDLPRVLRTWGGSLPPERVHVVTVPPKGAPSELLWRRFAAVLGVDAGKYTTDVPQENFSLGLAETELLRRVNVALGPDMPWPRYAGVVKDTFAARVLAELDGSTRIALPPGDHEWVADTVRRFVDAVAEAGYHIVGDLDDLVPALRAEGTATAVDMPDDAVLLETAVAAIARLIHRVPSPPPPGAGQRGVHRIKGRLRVLSEKHPQAMRARRFYWRAKARLRST</sequence>
<reference evidence="1 2" key="1">
    <citation type="submission" date="2020-03" db="EMBL/GenBank/DDBJ databases">
        <title>Sequencing the genomes of 1000 actinobacteria strains.</title>
        <authorList>
            <person name="Klenk H.-P."/>
        </authorList>
    </citation>
    <scope>NUCLEOTIDE SEQUENCE [LARGE SCALE GENOMIC DNA]</scope>
    <source>
        <strain evidence="1 2">DSM 45685</strain>
    </source>
</reference>
<dbReference type="Proteomes" id="UP000545493">
    <property type="component" value="Unassembled WGS sequence"/>
</dbReference>
<dbReference type="InterPro" id="IPR027417">
    <property type="entry name" value="P-loop_NTPase"/>
</dbReference>
<organism evidence="1 2">
    <name type="scientific">Saccharomonospora amisosensis</name>
    <dbReference type="NCBI Taxonomy" id="1128677"/>
    <lineage>
        <taxon>Bacteria</taxon>
        <taxon>Bacillati</taxon>
        <taxon>Actinomycetota</taxon>
        <taxon>Actinomycetes</taxon>
        <taxon>Pseudonocardiales</taxon>
        <taxon>Pseudonocardiaceae</taxon>
        <taxon>Saccharomonospora</taxon>
    </lineage>
</organism>
<evidence type="ECO:0000313" key="1">
    <source>
        <dbReference type="EMBL" id="NIJ12071.1"/>
    </source>
</evidence>
<keyword evidence="2" id="KW-1185">Reference proteome</keyword>
<dbReference type="EMBL" id="JAAOYM010000001">
    <property type="protein sequence ID" value="NIJ12071.1"/>
    <property type="molecule type" value="Genomic_DNA"/>
</dbReference>
<evidence type="ECO:0008006" key="3">
    <source>
        <dbReference type="Google" id="ProtNLM"/>
    </source>
</evidence>
<comment type="caution">
    <text evidence="1">The sequence shown here is derived from an EMBL/GenBank/DDBJ whole genome shotgun (WGS) entry which is preliminary data.</text>
</comment>
<dbReference type="Gene3D" id="3.40.50.300">
    <property type="entry name" value="P-loop containing nucleotide triphosphate hydrolases"/>
    <property type="match status" value="1"/>
</dbReference>
<gene>
    <name evidence="1" type="ORF">FHU38_002415</name>
</gene>
<accession>A0A7X5ZR14</accession>
<dbReference type="SUPFAM" id="SSF52540">
    <property type="entry name" value="P-loop containing nucleoside triphosphate hydrolases"/>
    <property type="match status" value="1"/>
</dbReference>
<proteinExistence type="predicted"/>